<organism evidence="2 3">
    <name type="scientific">Golovinomyces cichoracearum</name>
    <dbReference type="NCBI Taxonomy" id="62708"/>
    <lineage>
        <taxon>Eukaryota</taxon>
        <taxon>Fungi</taxon>
        <taxon>Dikarya</taxon>
        <taxon>Ascomycota</taxon>
        <taxon>Pezizomycotina</taxon>
        <taxon>Leotiomycetes</taxon>
        <taxon>Erysiphales</taxon>
        <taxon>Erysiphaceae</taxon>
        <taxon>Golovinomyces</taxon>
    </lineage>
</organism>
<accession>A0A420HFW5</accession>
<gene>
    <name evidence="2" type="ORF">GcC1_197005</name>
</gene>
<dbReference type="Proteomes" id="UP000285405">
    <property type="component" value="Unassembled WGS sequence"/>
</dbReference>
<evidence type="ECO:0000313" key="3">
    <source>
        <dbReference type="Proteomes" id="UP000285405"/>
    </source>
</evidence>
<evidence type="ECO:0000259" key="1">
    <source>
        <dbReference type="Pfam" id="PF10433"/>
    </source>
</evidence>
<comment type="caution">
    <text evidence="2">The sequence shown here is derived from an EMBL/GenBank/DDBJ whole genome shotgun (WGS) entry which is preliminary data.</text>
</comment>
<sequence>METESPRLLHTGLSTRSITSLYQEKALEDSKRGPNGIKKFGLLTQTVIPSSLTNWILIARLRQSFKDDIAFIGNDFVLIKELHDDGFLYDVIRKEGFGSRIRNARVFGSLREYEDDLDECAEFGQGAGYSDHNEKHRQNFKRRLPPQSLALQLCSGDVIFLRIDVDEQGSITWISSRYRTSKSANRLQTGIYLAVDPSSKYMALGCSEGILTLCALSSRKKLKEQFALDNHLKFVESETQIFIDGAILKMEFLYHAVSDRRCVTLLVIVAQKGKTRMFFYNWEFGINLKMIRPSNPKGNLLHEHHRIPLLLIPLSVKTSFMLVYESFVSVYEGMLHGNPAVADHNLSVHPTLQCFHGQKMPLWVTWIRPPRTPRHRETKDDIYLIREDGLLSYIEIDDDAQGLLSSESKIGELEISCGPAAACISYDGFDISKSGGDLIIIEGDSSSGGTYMLLARKKIQLCQPITSWHPTYDFVTTSPYQEPGTLAKEKNSSSLKKKFPQPNRIFTCGGKGRNGVITELQHGIEAKISLYSEYNSSASKSWVFHEWVDNDVDNSGRILFLLDLGNSSAVLQLDRDGTVLNELDGDLTKFDLRYRTVTALQKNTHIIQVTEKSIIRSGKFLTNSYDLDTLLSKVQNDNKYGQGTTIHNAAIKDNFVVFTTSTQGSAYTHLLEFIDSENSSVSHDNPGHLSNVRVITLSKFSSNITCLAICELYGIKNAIVCEWDYEFNTLYFLPISGETSKTLKIPCETSRDLKMEAIISLTIQSHEHGRIVLVSGSRDGILSSFDINIGTFVVTASRHDRIGATSVVVSEDKSSIYGTFAICDSSLFVLKPKEFDGKNNIEYINSFDIHRVWLTDAMEPGLQQPKICSIASQPIFQFDARNHDFLLTTESHIIIASFCPITHAIPRQIRLGGTPSRLLYSDSLKALIVGVLYNGKSTLLFIDPETGRDLSQPVDHITKKPVEFTSGLGHLNERIFRLFEWIFIKDKKQWNFIVVSTSFGRVLIISVDAYGSLYREVHNLSLQQDEDRKDIKERSKITYYTRHKFWTPKPAYSVVGYPDGLLWCAGKMLFCDALNLADKRFKRLAEYELPSPASNLSYEDGIIYALTMSHSLEVLKLVKNDSGNTEIIRILGDPITRPSLNHIVLESNFGDSVHLISDKLGNIIGLESTQNAMMNTLETKFEARVPESIIRFRRGMCRPLWDPIWVSDEVKDSNYLSLYRNPSHEILTNLEKVDMLGLTITGSLIHFTILDVNSWRFLKFLNDLANKSPRVCEFTYQENYNLNPLQAEISPKAMMHVDGDVLKRCLKNRLVEEILGFHAEESQSTADSETTMKLEKTKINFSILFGLLQDLHYGNLAEDEARNFYIKQTYCDLEFFLRQAL</sequence>
<dbReference type="PANTHER" id="PTHR10644">
    <property type="entry name" value="DNA REPAIR/RNA PROCESSING CPSF FAMILY"/>
    <property type="match status" value="1"/>
</dbReference>
<reference evidence="2 3" key="1">
    <citation type="journal article" date="2018" name="BMC Genomics">
        <title>Comparative genome analyses reveal sequence features reflecting distinct modes of host-adaptation between dicot and monocot powdery mildew.</title>
        <authorList>
            <person name="Wu Y."/>
            <person name="Ma X."/>
            <person name="Pan Z."/>
            <person name="Kale S.D."/>
            <person name="Song Y."/>
            <person name="King H."/>
            <person name="Zhang Q."/>
            <person name="Presley C."/>
            <person name="Deng X."/>
            <person name="Wei C.I."/>
            <person name="Xiao S."/>
        </authorList>
    </citation>
    <scope>NUCLEOTIDE SEQUENCE [LARGE SCALE GENOMIC DNA]</scope>
    <source>
        <strain evidence="2">UCSC1</strain>
    </source>
</reference>
<dbReference type="Gene3D" id="2.130.10.10">
    <property type="entry name" value="YVTN repeat-like/Quinoprotein amine dehydrogenase"/>
    <property type="match status" value="2"/>
</dbReference>
<dbReference type="InterPro" id="IPR015943">
    <property type="entry name" value="WD40/YVTN_repeat-like_dom_sf"/>
</dbReference>
<feature type="domain" description="RSE1/DDB1/CPSF1 first beta-propeller" evidence="1">
    <location>
        <begin position="54"/>
        <end position="463"/>
    </location>
</feature>
<name>A0A420HFW5_9PEZI</name>
<dbReference type="SUPFAM" id="SSF50998">
    <property type="entry name" value="Quinoprotein alcohol dehydrogenase-like"/>
    <property type="match status" value="1"/>
</dbReference>
<dbReference type="InterPro" id="IPR018846">
    <property type="entry name" value="Beta-prop_RSE1/DDB1/CPSF1_1st"/>
</dbReference>
<protein>
    <submittedName>
        <fullName evidence="2">Putative thermotolerance protein</fullName>
    </submittedName>
</protein>
<dbReference type="Pfam" id="PF10433">
    <property type="entry name" value="Beta-prop_RSE1_1st"/>
    <property type="match status" value="1"/>
</dbReference>
<proteinExistence type="predicted"/>
<evidence type="ECO:0000313" key="2">
    <source>
        <dbReference type="EMBL" id="RKF56308.1"/>
    </source>
</evidence>
<dbReference type="InterPro" id="IPR050358">
    <property type="entry name" value="RSE1/DDB1/CFT1"/>
</dbReference>
<dbReference type="InterPro" id="IPR011047">
    <property type="entry name" value="Quinoprotein_ADH-like_sf"/>
</dbReference>
<dbReference type="EMBL" id="MCBR01019780">
    <property type="protein sequence ID" value="RKF56308.1"/>
    <property type="molecule type" value="Genomic_DNA"/>
</dbReference>
<dbReference type="OrthoDB" id="20774at2759"/>